<dbReference type="EMBL" id="LQBL01000028">
    <property type="protein sequence ID" value="KUG53398.1"/>
    <property type="molecule type" value="Genomic_DNA"/>
</dbReference>
<dbReference type="AlphaFoldDB" id="A0A0W8I5D2"/>
<dbReference type="RefSeq" id="WP_058891406.1">
    <property type="nucleotide sequence ID" value="NZ_LQBL01000028.1"/>
</dbReference>
<name>A0A0W8I5D2_9MICO</name>
<gene>
    <name evidence="1" type="ORF">AVL62_00945</name>
</gene>
<keyword evidence="2" id="KW-1185">Reference proteome</keyword>
<proteinExistence type="predicted"/>
<evidence type="ECO:0000313" key="2">
    <source>
        <dbReference type="Proteomes" id="UP000054837"/>
    </source>
</evidence>
<dbReference type="Proteomes" id="UP000054837">
    <property type="component" value="Unassembled WGS sequence"/>
</dbReference>
<sequence>MVSALFPDNTVLCNFAAVHRLALLEGFFRGRGRWVEAIAAEAQRSSQQLPDLADVAAWMGEAIEISDERDSARVEIIRRDVFGGASTDPLKHLGEAQTCFLLKEKSEWRDSWWVSDDVDALIFARQQGLVVRETIDVVMAVIQDGDLSPQQGWDLMQDMVDHDRRLRMPRRPEDLR</sequence>
<reference evidence="1 2" key="1">
    <citation type="submission" date="2015-12" db="EMBL/GenBank/DDBJ databases">
        <title>Serinicoccus chungangenesis strain CD08_5 genome sequencing and assembly.</title>
        <authorList>
            <person name="Chander A.M."/>
            <person name="Kaur G."/>
            <person name="Nair G.R."/>
            <person name="Dhawan D.K."/>
            <person name="Kochhar R.K."/>
            <person name="Mayilraj S."/>
            <person name="Bhadada S.K."/>
        </authorList>
    </citation>
    <scope>NUCLEOTIDE SEQUENCE [LARGE SCALE GENOMIC DNA]</scope>
    <source>
        <strain evidence="1 2">CD08_5</strain>
    </source>
</reference>
<dbReference type="OrthoDB" id="3733361at2"/>
<evidence type="ECO:0008006" key="3">
    <source>
        <dbReference type="Google" id="ProtNLM"/>
    </source>
</evidence>
<organism evidence="1 2">
    <name type="scientific">Serinicoccus chungangensis</name>
    <dbReference type="NCBI Taxonomy" id="767452"/>
    <lineage>
        <taxon>Bacteria</taxon>
        <taxon>Bacillati</taxon>
        <taxon>Actinomycetota</taxon>
        <taxon>Actinomycetes</taxon>
        <taxon>Micrococcales</taxon>
        <taxon>Ornithinimicrobiaceae</taxon>
        <taxon>Serinicoccus</taxon>
    </lineage>
</organism>
<accession>A0A0W8I5D2</accession>
<comment type="caution">
    <text evidence="1">The sequence shown here is derived from an EMBL/GenBank/DDBJ whole genome shotgun (WGS) entry which is preliminary data.</text>
</comment>
<protein>
    <recommendedName>
        <fullName evidence="3">PIN domain-containing protein</fullName>
    </recommendedName>
</protein>
<evidence type="ECO:0000313" key="1">
    <source>
        <dbReference type="EMBL" id="KUG53398.1"/>
    </source>
</evidence>